<reference evidence="9" key="1">
    <citation type="submission" date="2023-06" db="EMBL/GenBank/DDBJ databases">
        <authorList>
            <person name="Kurt Z."/>
        </authorList>
    </citation>
    <scope>NUCLEOTIDE SEQUENCE</scope>
</reference>
<comment type="pathway">
    <text evidence="5">Cofactor biosynthesis; nicotinate biosynthesis; nicotinate from nicotinamide: step 1/1.</text>
</comment>
<keyword evidence="11" id="KW-1185">Reference proteome</keyword>
<dbReference type="PANTHER" id="PTHR11080:SF2">
    <property type="entry name" value="LD05707P"/>
    <property type="match status" value="1"/>
</dbReference>
<evidence type="ECO:0000256" key="6">
    <source>
        <dbReference type="ARBA" id="ARBA00039017"/>
    </source>
</evidence>
<protein>
    <recommendedName>
        <fullName evidence="6">nicotinamidase</fullName>
        <ecNumber evidence="6">3.5.1.19</ecNumber>
    </recommendedName>
    <alternativeName>
        <fullName evidence="7">Nicotinamide deamidase</fullName>
    </alternativeName>
</protein>
<keyword evidence="4" id="KW-0378">Hydrolase</keyword>
<comment type="caution">
    <text evidence="9">The sequence shown here is derived from an EMBL/GenBank/DDBJ whole genome shotgun (WGS) entry which is preliminary data.</text>
</comment>
<gene>
    <name evidence="9" type="ORF">HINF_LOCUS658</name>
    <name evidence="10" type="ORF">HINF_LOCUS77062</name>
</gene>
<keyword evidence="3" id="KW-0479">Metal-binding</keyword>
<dbReference type="EMBL" id="CAXDID020000740">
    <property type="protein sequence ID" value="CAL6112487.1"/>
    <property type="molecule type" value="Genomic_DNA"/>
</dbReference>
<feature type="domain" description="Isochorismatase-like" evidence="8">
    <location>
        <begin position="4"/>
        <end position="184"/>
    </location>
</feature>
<proteinExistence type="inferred from homology"/>
<dbReference type="InterPro" id="IPR000868">
    <property type="entry name" value="Isochorismatase-like_dom"/>
</dbReference>
<dbReference type="GO" id="GO:0019363">
    <property type="term" value="P:pyridine nucleotide biosynthetic process"/>
    <property type="evidence" value="ECO:0007669"/>
    <property type="project" value="UniProtKB-KW"/>
</dbReference>
<dbReference type="AlphaFoldDB" id="A0AA86N526"/>
<accession>A0AA86N526</accession>
<evidence type="ECO:0000256" key="5">
    <source>
        <dbReference type="ARBA" id="ARBA00037900"/>
    </source>
</evidence>
<dbReference type="InterPro" id="IPR052347">
    <property type="entry name" value="Isochorismatase_Nicotinamidase"/>
</dbReference>
<reference evidence="10 11" key="2">
    <citation type="submission" date="2024-07" db="EMBL/GenBank/DDBJ databases">
        <authorList>
            <person name="Akdeniz Z."/>
        </authorList>
    </citation>
    <scope>NUCLEOTIDE SEQUENCE [LARGE SCALE GENOMIC DNA]</scope>
</reference>
<dbReference type="SUPFAM" id="SSF52499">
    <property type="entry name" value="Isochorismatase-like hydrolases"/>
    <property type="match status" value="1"/>
</dbReference>
<dbReference type="EC" id="3.5.1.19" evidence="6"/>
<keyword evidence="2" id="KW-0662">Pyridine nucleotide biosynthesis</keyword>
<dbReference type="Pfam" id="PF00857">
    <property type="entry name" value="Isochorismatase"/>
    <property type="match status" value="1"/>
</dbReference>
<evidence type="ECO:0000313" key="11">
    <source>
        <dbReference type="Proteomes" id="UP001642409"/>
    </source>
</evidence>
<dbReference type="Proteomes" id="UP001642409">
    <property type="component" value="Unassembled WGS sequence"/>
</dbReference>
<dbReference type="InterPro" id="IPR036380">
    <property type="entry name" value="Isochorismatase-like_sf"/>
</dbReference>
<evidence type="ECO:0000256" key="2">
    <source>
        <dbReference type="ARBA" id="ARBA00022642"/>
    </source>
</evidence>
<dbReference type="Gene3D" id="3.40.50.850">
    <property type="entry name" value="Isochorismatase-like"/>
    <property type="match status" value="1"/>
</dbReference>
<sequence length="185" mass="20729">MKKCLLIIDMQYDFMEGGPLAVAGGLSLIPKIQKITTEYDIIFSTQDFHPKNHIGFASSHNMTPFTQKDGEMLWPDHCIENTKGAQIVAELDNCIPQKNKYLKGLYKTNGYSIGEHAEFMNMIKQFDQVDICGVAFDYCVKSSAISIVKNVKHTRVLTKLCKSVNPQDDAKIHTELISAGVELID</sequence>
<evidence type="ECO:0000313" key="10">
    <source>
        <dbReference type="EMBL" id="CAL6112487.1"/>
    </source>
</evidence>
<dbReference type="PANTHER" id="PTHR11080">
    <property type="entry name" value="PYRAZINAMIDASE/NICOTINAMIDASE"/>
    <property type="match status" value="1"/>
</dbReference>
<evidence type="ECO:0000256" key="1">
    <source>
        <dbReference type="ARBA" id="ARBA00006336"/>
    </source>
</evidence>
<dbReference type="GO" id="GO:0008936">
    <property type="term" value="F:nicotinamidase activity"/>
    <property type="evidence" value="ECO:0007669"/>
    <property type="project" value="UniProtKB-EC"/>
</dbReference>
<name>A0AA86N526_9EUKA</name>
<dbReference type="GO" id="GO:0046872">
    <property type="term" value="F:metal ion binding"/>
    <property type="evidence" value="ECO:0007669"/>
    <property type="project" value="UniProtKB-KW"/>
</dbReference>
<evidence type="ECO:0000256" key="4">
    <source>
        <dbReference type="ARBA" id="ARBA00022801"/>
    </source>
</evidence>
<evidence type="ECO:0000313" key="9">
    <source>
        <dbReference type="EMBL" id="CAI9913013.1"/>
    </source>
</evidence>
<dbReference type="EMBL" id="CATOUU010000013">
    <property type="protein sequence ID" value="CAI9913013.1"/>
    <property type="molecule type" value="Genomic_DNA"/>
</dbReference>
<organism evidence="9">
    <name type="scientific">Hexamita inflata</name>
    <dbReference type="NCBI Taxonomy" id="28002"/>
    <lineage>
        <taxon>Eukaryota</taxon>
        <taxon>Metamonada</taxon>
        <taxon>Diplomonadida</taxon>
        <taxon>Hexamitidae</taxon>
        <taxon>Hexamitinae</taxon>
        <taxon>Hexamita</taxon>
    </lineage>
</organism>
<evidence type="ECO:0000259" key="8">
    <source>
        <dbReference type="Pfam" id="PF00857"/>
    </source>
</evidence>
<comment type="similarity">
    <text evidence="1">Belongs to the isochorismatase family.</text>
</comment>
<evidence type="ECO:0000256" key="3">
    <source>
        <dbReference type="ARBA" id="ARBA00022723"/>
    </source>
</evidence>
<evidence type="ECO:0000256" key="7">
    <source>
        <dbReference type="ARBA" id="ARBA00043224"/>
    </source>
</evidence>